<dbReference type="SUPFAM" id="SSF57716">
    <property type="entry name" value="Glucocorticoid receptor-like (DNA-binding domain)"/>
    <property type="match status" value="1"/>
</dbReference>
<keyword evidence="3" id="KW-0687">Ribonucleoprotein</keyword>
<feature type="compositionally biased region" description="Basic and acidic residues" evidence="4">
    <location>
        <begin position="56"/>
        <end position="65"/>
    </location>
</feature>
<dbReference type="GO" id="GO:0006412">
    <property type="term" value="P:translation"/>
    <property type="evidence" value="ECO:0007669"/>
    <property type="project" value="InterPro"/>
</dbReference>
<accession>A0A0M3T5E8</accession>
<protein>
    <submittedName>
        <fullName evidence="5">50S ribosomal protein L31 type B</fullName>
    </submittedName>
</protein>
<evidence type="ECO:0000313" key="6">
    <source>
        <dbReference type="Proteomes" id="UP000067206"/>
    </source>
</evidence>
<reference evidence="5 6" key="1">
    <citation type="submission" date="2014-12" db="EMBL/GenBank/DDBJ databases">
        <title>Complete genome sequence of Bifidobacterium longum subsp. infantis BT1.</title>
        <authorList>
            <person name="Kim J.F."/>
            <person name="Kwak M.-J."/>
        </authorList>
    </citation>
    <scope>NUCLEOTIDE SEQUENCE [LARGE SCALE GENOMIC DNA]</scope>
    <source>
        <strain evidence="5 6">BT1</strain>
    </source>
</reference>
<dbReference type="EMBL" id="CP010411">
    <property type="protein sequence ID" value="ALE08111.1"/>
    <property type="molecule type" value="Genomic_DNA"/>
</dbReference>
<dbReference type="PATRIC" id="fig|1682.24.peg.35"/>
<evidence type="ECO:0000256" key="3">
    <source>
        <dbReference type="ARBA" id="ARBA00023274"/>
    </source>
</evidence>
<proteinExistence type="predicted"/>
<dbReference type="Pfam" id="PF00253">
    <property type="entry name" value="Ribosomal_S14"/>
    <property type="match status" value="1"/>
</dbReference>
<sequence>MHLYRRVARAYPRCRRKSRAPTTATRDPAVFGRRRTRRGDAQAAGPPPRRQPTRLRNRDSIDSRPRTYNRKFGLSRINLCEKAHKGELPGVVKSSWRSGRHNRPSSRLRPSQFTGFHPRVQRHSHPYHHTTSHNQRSITMQEGIHPEYGPAVFYDRSADKYFLTKSTFLPYAATCRGEPPFYGVHRIRSGQARQGRHRGSTAPATTVGRKGAA</sequence>
<feature type="region of interest" description="Disordered" evidence="4">
    <location>
        <begin position="1"/>
        <end position="66"/>
    </location>
</feature>
<dbReference type="GO" id="GO:0005840">
    <property type="term" value="C:ribosome"/>
    <property type="evidence" value="ECO:0007669"/>
    <property type="project" value="UniProtKB-KW"/>
</dbReference>
<dbReference type="GO" id="GO:0019843">
    <property type="term" value="F:rRNA binding"/>
    <property type="evidence" value="ECO:0007669"/>
    <property type="project" value="UniProtKB-KW"/>
</dbReference>
<keyword evidence="1" id="KW-0694">RNA-binding</keyword>
<name>A0A0M3T5E8_BIFLI</name>
<feature type="compositionally biased region" description="Basic residues" evidence="4">
    <location>
        <begin position="1"/>
        <end position="19"/>
    </location>
</feature>
<keyword evidence="2 5" id="KW-0689">Ribosomal protein</keyword>
<dbReference type="InterPro" id="IPR001209">
    <property type="entry name" value="Ribosomal_uS14"/>
</dbReference>
<evidence type="ECO:0000256" key="2">
    <source>
        <dbReference type="ARBA" id="ARBA00022980"/>
    </source>
</evidence>
<keyword evidence="1" id="KW-0699">rRNA-binding</keyword>
<dbReference type="AlphaFoldDB" id="A0A0M3T5E8"/>
<evidence type="ECO:0000313" key="5">
    <source>
        <dbReference type="EMBL" id="ALE08111.1"/>
    </source>
</evidence>
<dbReference type="Gene3D" id="4.10.80.400">
    <property type="match status" value="1"/>
</dbReference>
<feature type="region of interest" description="Disordered" evidence="4">
    <location>
        <begin position="190"/>
        <end position="213"/>
    </location>
</feature>
<gene>
    <name evidence="5" type="ORF">RY67_34</name>
</gene>
<feature type="region of interest" description="Disordered" evidence="4">
    <location>
        <begin position="92"/>
        <end position="113"/>
    </location>
</feature>
<evidence type="ECO:0000256" key="4">
    <source>
        <dbReference type="SAM" id="MobiDB-lite"/>
    </source>
</evidence>
<dbReference type="GO" id="GO:0003735">
    <property type="term" value="F:structural constituent of ribosome"/>
    <property type="evidence" value="ECO:0007669"/>
    <property type="project" value="InterPro"/>
</dbReference>
<dbReference type="Gene3D" id="4.10.830.10">
    <property type="entry name" value="30s Ribosomal Protein S14, Chain N"/>
    <property type="match status" value="1"/>
</dbReference>
<organism evidence="5 6">
    <name type="scientific">Bifidobacterium longum subsp. infantis</name>
    <dbReference type="NCBI Taxonomy" id="1682"/>
    <lineage>
        <taxon>Bacteria</taxon>
        <taxon>Bacillati</taxon>
        <taxon>Actinomycetota</taxon>
        <taxon>Actinomycetes</taxon>
        <taxon>Bifidobacteriales</taxon>
        <taxon>Bifidobacteriaceae</taxon>
        <taxon>Bifidobacterium</taxon>
    </lineage>
</organism>
<dbReference type="InterPro" id="IPR043140">
    <property type="entry name" value="Ribosomal_uS14_sf"/>
</dbReference>
<dbReference type="GO" id="GO:1990904">
    <property type="term" value="C:ribonucleoprotein complex"/>
    <property type="evidence" value="ECO:0007669"/>
    <property type="project" value="UniProtKB-KW"/>
</dbReference>
<dbReference type="Proteomes" id="UP000067206">
    <property type="component" value="Chromosome"/>
</dbReference>
<evidence type="ECO:0000256" key="1">
    <source>
        <dbReference type="ARBA" id="ARBA00022730"/>
    </source>
</evidence>